<protein>
    <recommendedName>
        <fullName evidence="15">Cytochrome P450</fullName>
    </recommendedName>
</protein>
<dbReference type="EMBL" id="SZYD01002515">
    <property type="protein sequence ID" value="KAC9469348.1"/>
    <property type="molecule type" value="Genomic_DNA"/>
</dbReference>
<dbReference type="Gene3D" id="1.10.630.10">
    <property type="entry name" value="Cytochrome P450"/>
    <property type="match status" value="2"/>
</dbReference>
<evidence type="ECO:0000256" key="3">
    <source>
        <dbReference type="ARBA" id="ARBA00022617"/>
    </source>
</evidence>
<keyword evidence="4 12" id="KW-0812">Transmembrane</keyword>
<evidence type="ECO:0000256" key="2">
    <source>
        <dbReference type="ARBA" id="ARBA00010617"/>
    </source>
</evidence>
<dbReference type="GO" id="GO:0016705">
    <property type="term" value="F:oxidoreductase activity, acting on paired donors, with incorporation or reduction of molecular oxygen"/>
    <property type="evidence" value="ECO:0007669"/>
    <property type="project" value="InterPro"/>
</dbReference>
<dbReference type="InterPro" id="IPR050665">
    <property type="entry name" value="Cytochrome_P450_Monooxygen"/>
</dbReference>
<dbReference type="PROSITE" id="PS00086">
    <property type="entry name" value="CYTOCHROME_P450"/>
    <property type="match status" value="1"/>
</dbReference>
<comment type="caution">
    <text evidence="13">The sequence shown here is derived from an EMBL/GenBank/DDBJ whole genome shotgun (WGS) entry which is preliminary data.</text>
</comment>
<evidence type="ECO:0000313" key="13">
    <source>
        <dbReference type="EMBL" id="KAC9469348.1"/>
    </source>
</evidence>
<comment type="subcellular location">
    <subcellularLocation>
        <location evidence="1">Membrane</location>
    </subcellularLocation>
</comment>
<feature type="binding site" description="axial binding residue" evidence="11">
    <location>
        <position position="329"/>
    </location>
    <ligand>
        <name>heme</name>
        <dbReference type="ChEBI" id="CHEBI:30413"/>
    </ligand>
    <ligandPart>
        <name>Fe</name>
        <dbReference type="ChEBI" id="CHEBI:18248"/>
    </ligandPart>
</feature>
<reference evidence="13 14" key="1">
    <citation type="submission" date="2019-05" db="EMBL/GenBank/DDBJ databases">
        <title>Mikania micrantha, genome provides insights into the molecular mechanism of rapid growth.</title>
        <authorList>
            <person name="Liu B."/>
        </authorList>
    </citation>
    <scope>NUCLEOTIDE SEQUENCE [LARGE SCALE GENOMIC DNA]</scope>
    <source>
        <strain evidence="13">NLD-2019</strain>
        <tissue evidence="13">Leaf</tissue>
    </source>
</reference>
<dbReference type="PANTHER" id="PTHR24282">
    <property type="entry name" value="CYTOCHROME P450 FAMILY MEMBER"/>
    <property type="match status" value="1"/>
</dbReference>
<dbReference type="FunFam" id="1.10.630.10:FF:000029">
    <property type="entry name" value="Cytochrome P450 734A1"/>
    <property type="match status" value="1"/>
</dbReference>
<keyword evidence="6 12" id="KW-1133">Transmembrane helix</keyword>
<keyword evidence="5 11" id="KW-0479">Metal-binding</keyword>
<dbReference type="SUPFAM" id="SSF48264">
    <property type="entry name" value="Cytochrome P450"/>
    <property type="match status" value="2"/>
</dbReference>
<organism evidence="13 14">
    <name type="scientific">Mikania micrantha</name>
    <name type="common">bitter vine</name>
    <dbReference type="NCBI Taxonomy" id="192012"/>
    <lineage>
        <taxon>Eukaryota</taxon>
        <taxon>Viridiplantae</taxon>
        <taxon>Streptophyta</taxon>
        <taxon>Embryophyta</taxon>
        <taxon>Tracheophyta</taxon>
        <taxon>Spermatophyta</taxon>
        <taxon>Magnoliopsida</taxon>
        <taxon>eudicotyledons</taxon>
        <taxon>Gunneridae</taxon>
        <taxon>Pentapetalae</taxon>
        <taxon>asterids</taxon>
        <taxon>campanulids</taxon>
        <taxon>Asterales</taxon>
        <taxon>Asteraceae</taxon>
        <taxon>Asteroideae</taxon>
        <taxon>Heliantheae alliance</taxon>
        <taxon>Eupatorieae</taxon>
        <taxon>Mikania</taxon>
    </lineage>
</organism>
<evidence type="ECO:0000256" key="9">
    <source>
        <dbReference type="ARBA" id="ARBA00023033"/>
    </source>
</evidence>
<evidence type="ECO:0000256" key="5">
    <source>
        <dbReference type="ARBA" id="ARBA00022723"/>
    </source>
</evidence>
<dbReference type="OrthoDB" id="1470350at2759"/>
<proteinExistence type="inferred from homology"/>
<sequence length="794" mass="90907">MLLARGLANVEGDQWVKHRKIINPAFHVEKLKHMLPAFHISCSEMIRKWEGITKGRSCEVDVYPYLQTMTSDIISRTAFGSSYEEGRKIFELQCELQKLIVQVLQSMYIPGSRFLPTKRNRRMMEIDQEVKSSIKKIINKRLTTKENGESSKGDLLGILLDSNDKVKLQGYTTFGLSIDEVIEECKLFYIGGQETTASLLVWTMILLGQHTNWQDRARDEVSKVFGDRKPDIDGLSHLKIINIILLEVLRLYPPVVALERIIHEETKIGDLILPSGSQLMLHLMMLHHDANIWGDDVNEFNPERFAEGVSKATKIQASYYPFGGGPRICVGQAFAILQAKLALVMILSRFSFKLSPSYSHAPHIILSLQPQFGAQLMIETYHIYPGNLSLLNMEVMMGAVVVVLLVLVAYGWQFFNWVWLRPKAMEKSLREQGLTGNRYRFFFGDLKEMVQMAKEAKLKPIKLTDSIVPRVIPFNYSSAKTYCNIFFTWLGPRPIVHVIDPPMIRQILANYNQFQKPRRNPLTMLLARGLANVEGDQWVKHRKIINPAFHVEKLKHMLPAFHISCSEMIRKWEGITKGRSCEVDVYPYLQTMTSDIISRTAFGSSYEEGRKIFELQCELQKLIVQVLQSMYIPGSRFLPTKRNRRMMEIDQEVKSSIKKIINKRLTTKENGESSKGDLLGILLDSNDKVKLQGYTTFGLSIDEVIEECKLFYIGGQETTASLLVWTMILLGQHTNWQDRARDEVSKVFGDRKPDIDGLSHLKISLLLQAFTLILTCSAYHSKFATSVWRSIDVE</sequence>
<keyword evidence="8 11" id="KW-0408">Iron</keyword>
<dbReference type="InterPro" id="IPR017972">
    <property type="entry name" value="Cyt_P450_CS"/>
</dbReference>
<name>A0A5N6L8I0_9ASTR</name>
<evidence type="ECO:0008006" key="15">
    <source>
        <dbReference type="Google" id="ProtNLM"/>
    </source>
</evidence>
<keyword evidence="7" id="KW-0560">Oxidoreductase</keyword>
<dbReference type="PRINTS" id="PR00463">
    <property type="entry name" value="EP450I"/>
</dbReference>
<dbReference type="GO" id="GO:0016020">
    <property type="term" value="C:membrane"/>
    <property type="evidence" value="ECO:0007669"/>
    <property type="project" value="UniProtKB-SubCell"/>
</dbReference>
<dbReference type="Pfam" id="PF00067">
    <property type="entry name" value="p450"/>
    <property type="match status" value="2"/>
</dbReference>
<evidence type="ECO:0000256" key="1">
    <source>
        <dbReference type="ARBA" id="ARBA00004370"/>
    </source>
</evidence>
<feature type="transmembrane region" description="Helical" evidence="12">
    <location>
        <begin position="396"/>
        <end position="420"/>
    </location>
</feature>
<dbReference type="PRINTS" id="PR00385">
    <property type="entry name" value="P450"/>
</dbReference>
<comment type="cofactor">
    <cofactor evidence="11">
        <name>heme</name>
        <dbReference type="ChEBI" id="CHEBI:30413"/>
    </cofactor>
</comment>
<dbReference type="GO" id="GO:0004497">
    <property type="term" value="F:monooxygenase activity"/>
    <property type="evidence" value="ECO:0007669"/>
    <property type="project" value="UniProtKB-KW"/>
</dbReference>
<evidence type="ECO:0000256" key="12">
    <source>
        <dbReference type="SAM" id="Phobius"/>
    </source>
</evidence>
<gene>
    <name evidence="13" type="ORF">E3N88_45777</name>
</gene>
<evidence type="ECO:0000256" key="10">
    <source>
        <dbReference type="ARBA" id="ARBA00023136"/>
    </source>
</evidence>
<evidence type="ECO:0000256" key="6">
    <source>
        <dbReference type="ARBA" id="ARBA00022989"/>
    </source>
</evidence>
<keyword evidence="3 11" id="KW-0349">Heme</keyword>
<comment type="similarity">
    <text evidence="2">Belongs to the cytochrome P450 family.</text>
</comment>
<evidence type="ECO:0000256" key="4">
    <source>
        <dbReference type="ARBA" id="ARBA00022692"/>
    </source>
</evidence>
<dbReference type="InterPro" id="IPR002401">
    <property type="entry name" value="Cyt_P450_E_grp-I"/>
</dbReference>
<evidence type="ECO:0000313" key="14">
    <source>
        <dbReference type="Proteomes" id="UP000326396"/>
    </source>
</evidence>
<dbReference type="PANTHER" id="PTHR24282:SF212">
    <property type="entry name" value="CYTOCHROME P450 PROTEIN-RELATED"/>
    <property type="match status" value="1"/>
</dbReference>
<dbReference type="AlphaFoldDB" id="A0A5N6L8I0"/>
<evidence type="ECO:0000256" key="8">
    <source>
        <dbReference type="ARBA" id="ARBA00023004"/>
    </source>
</evidence>
<dbReference type="Proteomes" id="UP000326396">
    <property type="component" value="Unassembled WGS sequence"/>
</dbReference>
<accession>A0A5N6L8I0</accession>
<dbReference type="InterPro" id="IPR036396">
    <property type="entry name" value="Cyt_P450_sf"/>
</dbReference>
<dbReference type="GO" id="GO:0005506">
    <property type="term" value="F:iron ion binding"/>
    <property type="evidence" value="ECO:0007669"/>
    <property type="project" value="InterPro"/>
</dbReference>
<evidence type="ECO:0000256" key="11">
    <source>
        <dbReference type="PIRSR" id="PIRSR602401-1"/>
    </source>
</evidence>
<keyword evidence="14" id="KW-1185">Reference proteome</keyword>
<evidence type="ECO:0000256" key="7">
    <source>
        <dbReference type="ARBA" id="ARBA00023002"/>
    </source>
</evidence>
<dbReference type="InterPro" id="IPR001128">
    <property type="entry name" value="Cyt_P450"/>
</dbReference>
<keyword evidence="9" id="KW-0503">Monooxygenase</keyword>
<keyword evidence="10 12" id="KW-0472">Membrane</keyword>
<dbReference type="GO" id="GO:0020037">
    <property type="term" value="F:heme binding"/>
    <property type="evidence" value="ECO:0007669"/>
    <property type="project" value="InterPro"/>
</dbReference>